<protein>
    <submittedName>
        <fullName evidence="2">Uncharacterized protein</fullName>
    </submittedName>
</protein>
<organism evidence="2 3">
    <name type="scientific">Actinomadura geliboluensis</name>
    <dbReference type="NCBI Taxonomy" id="882440"/>
    <lineage>
        <taxon>Bacteria</taxon>
        <taxon>Bacillati</taxon>
        <taxon>Actinomycetota</taxon>
        <taxon>Actinomycetes</taxon>
        <taxon>Streptosporangiales</taxon>
        <taxon>Thermomonosporaceae</taxon>
        <taxon>Actinomadura</taxon>
    </lineage>
</organism>
<evidence type="ECO:0000313" key="2">
    <source>
        <dbReference type="EMBL" id="TMR37960.1"/>
    </source>
</evidence>
<dbReference type="EMBL" id="VCKZ01000114">
    <property type="protein sequence ID" value="TMR37960.1"/>
    <property type="molecule type" value="Genomic_DNA"/>
</dbReference>
<reference evidence="2 3" key="1">
    <citation type="submission" date="2019-05" db="EMBL/GenBank/DDBJ databases">
        <title>Draft genome sequence of Actinomadura geliboluensis A8036.</title>
        <authorList>
            <person name="Saricaoglu S."/>
            <person name="Isik K."/>
        </authorList>
    </citation>
    <scope>NUCLEOTIDE SEQUENCE [LARGE SCALE GENOMIC DNA]</scope>
    <source>
        <strain evidence="2 3">A8036</strain>
    </source>
</reference>
<dbReference type="Proteomes" id="UP000305238">
    <property type="component" value="Unassembled WGS sequence"/>
</dbReference>
<keyword evidence="3" id="KW-1185">Reference proteome</keyword>
<dbReference type="RefSeq" id="WP_138637507.1">
    <property type="nucleotide sequence ID" value="NZ_JASWDG010000010.1"/>
</dbReference>
<accession>A0A5S4HG64</accession>
<comment type="caution">
    <text evidence="2">The sequence shown here is derived from an EMBL/GenBank/DDBJ whole genome shotgun (WGS) entry which is preliminary data.</text>
</comment>
<feature type="region of interest" description="Disordered" evidence="1">
    <location>
        <begin position="46"/>
        <end position="73"/>
    </location>
</feature>
<evidence type="ECO:0000313" key="3">
    <source>
        <dbReference type="Proteomes" id="UP000305238"/>
    </source>
</evidence>
<gene>
    <name evidence="2" type="ORF">ETD96_17385</name>
</gene>
<dbReference type="AlphaFoldDB" id="A0A5S4HG64"/>
<dbReference type="PROSITE" id="PS51257">
    <property type="entry name" value="PROKAR_LIPOPROTEIN"/>
    <property type="match status" value="1"/>
</dbReference>
<evidence type="ECO:0000256" key="1">
    <source>
        <dbReference type="SAM" id="MobiDB-lite"/>
    </source>
</evidence>
<sequence length="132" mass="12832">MPSPVRGRPSWSRPCLVLALLIVLLTVGCLMQLGKGAAAFQSAGAGPVAASAADESPRESGTEPGTGQCGKKTVAEAPPVAPAAQPLPVPAVVLPAALAEGAAAPPGAVAPVARQGPAPPPPDLAGLCVLRI</sequence>
<proteinExistence type="predicted"/>
<name>A0A5S4HG64_9ACTN</name>